<reference evidence="2 3" key="1">
    <citation type="submission" date="2023-05" db="EMBL/GenBank/DDBJ databases">
        <title>Draft genome sequence of Streptomyces sp. B-S-A12 isolated from a cave soil in Thailand.</title>
        <authorList>
            <person name="Chamroensaksri N."/>
            <person name="Muangham S."/>
        </authorList>
    </citation>
    <scope>NUCLEOTIDE SEQUENCE [LARGE SCALE GENOMIC DNA]</scope>
    <source>
        <strain evidence="2 3">B-S-A12</strain>
    </source>
</reference>
<protein>
    <recommendedName>
        <fullName evidence="4">Erythromycin esterase</fullName>
    </recommendedName>
</protein>
<name>A0ABT6ST17_9ACTN</name>
<dbReference type="InterPro" id="IPR052036">
    <property type="entry name" value="Hydrolase/PRTase-associated"/>
</dbReference>
<dbReference type="PANTHER" id="PTHR31299:SF0">
    <property type="entry name" value="ESTERASE, PUTATIVE (AFU_ORTHOLOGUE AFUA_1G05850)-RELATED"/>
    <property type="match status" value="1"/>
</dbReference>
<comment type="caution">
    <text evidence="2">The sequence shown here is derived from an EMBL/GenBank/DDBJ whole genome shotgun (WGS) entry which is preliminary data.</text>
</comment>
<proteinExistence type="predicted"/>
<organism evidence="2 3">
    <name type="scientific">Streptomyces luteolus</name>
    <dbReference type="NCBI Taxonomy" id="3043615"/>
    <lineage>
        <taxon>Bacteria</taxon>
        <taxon>Bacillati</taxon>
        <taxon>Actinomycetota</taxon>
        <taxon>Actinomycetes</taxon>
        <taxon>Kitasatosporales</taxon>
        <taxon>Streptomycetaceae</taxon>
        <taxon>Streptomyces</taxon>
    </lineage>
</organism>
<sequence>MPDDIARWLTERPRPLDTLTPGAPTDDLKPLGETLRGARIVGLGESTHGTAEFFRLKHRIVEFLVREEGFTVLAMEAGQSAALAVDLYVRHGVGGPWMIESDVCAGRDHGERRPLA</sequence>
<dbReference type="RefSeq" id="WP_282534635.1">
    <property type="nucleotide sequence ID" value="NZ_JASCIS010000007.1"/>
</dbReference>
<evidence type="ECO:0000313" key="2">
    <source>
        <dbReference type="EMBL" id="MDI3418721.1"/>
    </source>
</evidence>
<evidence type="ECO:0008006" key="4">
    <source>
        <dbReference type="Google" id="ProtNLM"/>
    </source>
</evidence>
<keyword evidence="3" id="KW-1185">Reference proteome</keyword>
<gene>
    <name evidence="2" type="ORF">QIT00_09115</name>
</gene>
<dbReference type="Proteomes" id="UP001237105">
    <property type="component" value="Unassembled WGS sequence"/>
</dbReference>
<feature type="region of interest" description="Disordered" evidence="1">
    <location>
        <begin position="10"/>
        <end position="31"/>
    </location>
</feature>
<dbReference type="PANTHER" id="PTHR31299">
    <property type="entry name" value="ESTERASE, PUTATIVE (AFU_ORTHOLOGUE AFUA_1G05850)-RELATED"/>
    <property type="match status" value="1"/>
</dbReference>
<accession>A0ABT6ST17</accession>
<evidence type="ECO:0000256" key="1">
    <source>
        <dbReference type="SAM" id="MobiDB-lite"/>
    </source>
</evidence>
<evidence type="ECO:0000313" key="3">
    <source>
        <dbReference type="Proteomes" id="UP001237105"/>
    </source>
</evidence>
<dbReference type="Gene3D" id="3.40.1660.10">
    <property type="entry name" value="EreA-like (biosynthetic domain)"/>
    <property type="match status" value="1"/>
</dbReference>
<dbReference type="SUPFAM" id="SSF159501">
    <property type="entry name" value="EreA/ChaN-like"/>
    <property type="match status" value="1"/>
</dbReference>
<dbReference type="EMBL" id="JASCIS010000007">
    <property type="protein sequence ID" value="MDI3418721.1"/>
    <property type="molecule type" value="Genomic_DNA"/>
</dbReference>